<feature type="region of interest" description="Disordered" evidence="1">
    <location>
        <begin position="509"/>
        <end position="577"/>
    </location>
</feature>
<dbReference type="EMBL" id="BDIP01000027">
    <property type="protein sequence ID" value="GIQ79599.1"/>
    <property type="molecule type" value="Genomic_DNA"/>
</dbReference>
<feature type="region of interest" description="Disordered" evidence="1">
    <location>
        <begin position="1"/>
        <end position="150"/>
    </location>
</feature>
<feature type="compositionally biased region" description="Low complexity" evidence="1">
    <location>
        <begin position="509"/>
        <end position="531"/>
    </location>
</feature>
<comment type="caution">
    <text evidence="2">The sequence shown here is derived from an EMBL/GenBank/DDBJ whole genome shotgun (WGS) entry which is preliminary data.</text>
</comment>
<reference evidence="2 3" key="1">
    <citation type="journal article" date="2018" name="PLoS ONE">
        <title>The draft genome of Kipferlia bialata reveals reductive genome evolution in fornicate parasites.</title>
        <authorList>
            <person name="Tanifuji G."/>
            <person name="Takabayashi S."/>
            <person name="Kume K."/>
            <person name="Takagi M."/>
            <person name="Nakayama T."/>
            <person name="Kamikawa R."/>
            <person name="Inagaki Y."/>
            <person name="Hashimoto T."/>
        </authorList>
    </citation>
    <scope>NUCLEOTIDE SEQUENCE [LARGE SCALE GENOMIC DNA]</scope>
    <source>
        <strain evidence="2">NY0173</strain>
    </source>
</reference>
<feature type="compositionally biased region" description="Basic and acidic residues" evidence="1">
    <location>
        <begin position="62"/>
        <end position="77"/>
    </location>
</feature>
<gene>
    <name evidence="2" type="ORF">KIPB_000265</name>
</gene>
<feature type="compositionally biased region" description="Basic and acidic residues" evidence="1">
    <location>
        <begin position="1"/>
        <end position="21"/>
    </location>
</feature>
<protein>
    <submittedName>
        <fullName evidence="2">Uncharacterized protein</fullName>
    </submittedName>
</protein>
<evidence type="ECO:0000313" key="3">
    <source>
        <dbReference type="Proteomes" id="UP000265618"/>
    </source>
</evidence>
<feature type="region of interest" description="Disordered" evidence="1">
    <location>
        <begin position="399"/>
        <end position="434"/>
    </location>
</feature>
<dbReference type="AlphaFoldDB" id="A0A9K3CM99"/>
<feature type="region of interest" description="Disordered" evidence="1">
    <location>
        <begin position="270"/>
        <end position="312"/>
    </location>
</feature>
<feature type="compositionally biased region" description="Basic and acidic residues" evidence="1">
    <location>
        <begin position="271"/>
        <end position="289"/>
    </location>
</feature>
<keyword evidence="3" id="KW-1185">Reference proteome</keyword>
<proteinExistence type="predicted"/>
<feature type="compositionally biased region" description="Acidic residues" evidence="1">
    <location>
        <begin position="290"/>
        <end position="300"/>
    </location>
</feature>
<evidence type="ECO:0000313" key="2">
    <source>
        <dbReference type="EMBL" id="GIQ79599.1"/>
    </source>
</evidence>
<evidence type="ECO:0000256" key="1">
    <source>
        <dbReference type="SAM" id="MobiDB-lite"/>
    </source>
</evidence>
<accession>A0A9K3CM99</accession>
<sequence>MSEPRRQTDRTRRETEGERAARSTGGSAARKGGREREGEAGTTYRRRPHLSEYVPQSSHDTYQSRHDAYDAHGDGYEGVHGGAPLMPERPDDTEADPLPRPSPIPTPLSLSVPLSQVASPETAQGHREAAERTWPVPDYSHTSRSPPAPSSAYAYPLPSLSALADMTHTSYPAGTTVPPGSDGLDVFGGVVSAEADKGVEGEGEGVDAPSPYTAPSESHLLGYHPGSTEGVFEGVRVPLEQPDPHSLFDIDPLSAVPFNDSPFLLDLSRAQGKERQREREEREKQREEESALSEDEEGEGEVERPLPDLASVTPGVWRHTTQDAEGGAPPYSLVVSPAISVPSPLCTPLIRGGKGGGVSTLHSVQVDEASEASEDWPVSASALPSLHEIAYEAETSALPDAHPQAAESDGAGSGSLPEATPSVPHSPPPSVSVSCQTSLVMPDLVLLPSGSMGLTVPTEQVASSSSLHPPGTFPGPGDASTIHMVSPPPYAQGVSVLHGLGRASEADTASLSLDSSAPLSAGSAPLPQSAPMGSGISSGVSETVPLSNSSAQRERDREAEAEEERREREQAGHTDIRASMARLRNSFLSGAIDQATFTEESNLLRIQYFTDIQSQMGV</sequence>
<name>A0A9K3CM99_9EUKA</name>
<feature type="region of interest" description="Disordered" evidence="1">
    <location>
        <begin position="458"/>
        <end position="487"/>
    </location>
</feature>
<dbReference type="Proteomes" id="UP000265618">
    <property type="component" value="Unassembled WGS sequence"/>
</dbReference>
<feature type="compositionally biased region" description="Polar residues" evidence="1">
    <location>
        <begin position="535"/>
        <end position="550"/>
    </location>
</feature>
<feature type="compositionally biased region" description="Polar residues" evidence="1">
    <location>
        <begin position="458"/>
        <end position="467"/>
    </location>
</feature>
<feature type="compositionally biased region" description="Basic and acidic residues" evidence="1">
    <location>
        <begin position="552"/>
        <end position="576"/>
    </location>
</feature>
<organism evidence="2 3">
    <name type="scientific">Kipferlia bialata</name>
    <dbReference type="NCBI Taxonomy" id="797122"/>
    <lineage>
        <taxon>Eukaryota</taxon>
        <taxon>Metamonada</taxon>
        <taxon>Carpediemonas-like organisms</taxon>
        <taxon>Kipferlia</taxon>
    </lineage>
</organism>